<keyword evidence="2" id="KW-1185">Reference proteome</keyword>
<sequence>MPEKSLFKYYFRYFLLLRHTSLIFYLCLLVNSPLVIAFHQDELYLLSPDMRTDLEIDTAGHQEITIAIDTKVLEQDLQGKIPVQLILDNDNVTFENGEQQLFWHNRTFTLEQEKNKLLNNDPFIYLKLNMDENFFEKKIKVRIRKEEDISKLSAMAAFFPQMLPIILMGEVTWGPKPVIFYDALMRWNYKVLEGDIIKSTRELILSQSFGKNKPLLAQCSADFIESFLLFEVANYGETSASIKTKTQTFRTYIMSAPFKRLMDCMSSTVSATLFDIQENQISDEWQYLKKMNKESINGLSKIMVGYSFNTFAFEAGDFFKSLKKTIGFSNATDDLLLQTDLDRSLVKAAQYTLQSGYEDFFKGQLKYHNLNEKYSMPLSVGAGVIEILWRLNAYQSMTGRDQMHQLHSFTKRAEAIGVSINKALALTDLSDVQLLMLGVTIPAMIYGVFKVSTGYFSSDPVFNLFNTAYEGMVLGAVTHLISPVLQKYGIWAAQTIQKPIIEYMDSESGSWAEYFLADSIRYRIDIFTEN</sequence>
<comment type="caution">
    <text evidence="1">The sequence shown here is derived from an EMBL/GenBank/DDBJ whole genome shotgun (WGS) entry which is preliminary data.</text>
</comment>
<dbReference type="RefSeq" id="WP_020583494.1">
    <property type="nucleotide sequence ID" value="NZ_JOJP01000001.1"/>
</dbReference>
<dbReference type="EMBL" id="JOJP01000001">
    <property type="protein sequence ID" value="KEI71780.1"/>
    <property type="molecule type" value="Genomic_DNA"/>
</dbReference>
<protein>
    <submittedName>
        <fullName evidence="1">Uncharacterized protein</fullName>
    </submittedName>
</protein>
<accession>A0A081KCA4</accession>
<reference evidence="1 2" key="1">
    <citation type="submission" date="2014-06" db="EMBL/GenBank/DDBJ databases">
        <title>Whole Genome Sequences of Three Symbiotic Endozoicomonas Bacteria.</title>
        <authorList>
            <person name="Neave M.J."/>
            <person name="Apprill A."/>
            <person name="Voolstra C.R."/>
        </authorList>
    </citation>
    <scope>NUCLEOTIDE SEQUENCE [LARGE SCALE GENOMIC DNA]</scope>
    <source>
        <strain evidence="1 2">DSM 22380</strain>
    </source>
</reference>
<organism evidence="1 2">
    <name type="scientific">Endozoicomonas elysicola</name>
    <dbReference type="NCBI Taxonomy" id="305900"/>
    <lineage>
        <taxon>Bacteria</taxon>
        <taxon>Pseudomonadati</taxon>
        <taxon>Pseudomonadota</taxon>
        <taxon>Gammaproteobacteria</taxon>
        <taxon>Oceanospirillales</taxon>
        <taxon>Endozoicomonadaceae</taxon>
        <taxon>Endozoicomonas</taxon>
    </lineage>
</organism>
<dbReference type="STRING" id="305900.GV64_14465"/>
<evidence type="ECO:0000313" key="2">
    <source>
        <dbReference type="Proteomes" id="UP000027997"/>
    </source>
</evidence>
<proteinExistence type="predicted"/>
<dbReference type="Proteomes" id="UP000027997">
    <property type="component" value="Unassembled WGS sequence"/>
</dbReference>
<name>A0A081KCA4_9GAMM</name>
<dbReference type="AlphaFoldDB" id="A0A081KCA4"/>
<gene>
    <name evidence="1" type="ORF">GV64_14465</name>
</gene>
<evidence type="ECO:0000313" key="1">
    <source>
        <dbReference type="EMBL" id="KEI71780.1"/>
    </source>
</evidence>